<name>A0ABY4EAV2_VITST</name>
<organism evidence="2 3">
    <name type="scientific">Vitreoscilla stercoraria</name>
    <dbReference type="NCBI Taxonomy" id="61"/>
    <lineage>
        <taxon>Bacteria</taxon>
        <taxon>Pseudomonadati</taxon>
        <taxon>Pseudomonadota</taxon>
        <taxon>Betaproteobacteria</taxon>
        <taxon>Neisseriales</taxon>
        <taxon>Neisseriaceae</taxon>
        <taxon>Vitreoscilla</taxon>
    </lineage>
</organism>
<accession>A0ABY4EAV2</accession>
<dbReference type="SUPFAM" id="SSF53271">
    <property type="entry name" value="PRTase-like"/>
    <property type="match status" value="1"/>
</dbReference>
<dbReference type="InterPro" id="IPR029057">
    <property type="entry name" value="PRTase-like"/>
</dbReference>
<proteinExistence type="inferred from homology"/>
<dbReference type="EMBL" id="CP091512">
    <property type="protein sequence ID" value="UOO92359.1"/>
    <property type="molecule type" value="Genomic_DNA"/>
</dbReference>
<evidence type="ECO:0000313" key="3">
    <source>
        <dbReference type="Proteomes" id="UP000832034"/>
    </source>
</evidence>
<gene>
    <name evidence="2" type="ORF">LVJ81_12270</name>
</gene>
<dbReference type="PANTHER" id="PTHR47505">
    <property type="entry name" value="DNA UTILIZATION PROTEIN YHGH"/>
    <property type="match status" value="1"/>
</dbReference>
<dbReference type="PANTHER" id="PTHR47505:SF1">
    <property type="entry name" value="DNA UTILIZATION PROTEIN YHGH"/>
    <property type="match status" value="1"/>
</dbReference>
<keyword evidence="3" id="KW-1185">Reference proteome</keyword>
<evidence type="ECO:0000313" key="2">
    <source>
        <dbReference type="EMBL" id="UOO92359.1"/>
    </source>
</evidence>
<dbReference type="RefSeq" id="WP_019958499.1">
    <property type="nucleotide sequence ID" value="NZ_CP091512.1"/>
</dbReference>
<comment type="similarity">
    <text evidence="1">Belongs to the ComF/GntX family.</text>
</comment>
<dbReference type="Gene3D" id="3.40.50.2020">
    <property type="match status" value="1"/>
</dbReference>
<dbReference type="CDD" id="cd06223">
    <property type="entry name" value="PRTases_typeI"/>
    <property type="match status" value="1"/>
</dbReference>
<sequence>MWQSFLKSCDSWLKPSQGCLLCHDSIERLHLCADCLPLLQQLIMSEQVCPWCAHLSVGGAICGECQQNMPYFDRLWASYHLAFPLHQIITEYKFHKQWSYAPILAAWMQENPPKWLSDLALDGVIAMPLSRGRLFERGYNQSEWLFQFLSTSSLISSQHSKVKIRRLYRPPQSSLPLQQRYENVDGVFSIQNDVNERHLLLIDDVVTTCATLNELARKLKGAGAASVSCWVLAKA</sequence>
<protein>
    <submittedName>
        <fullName evidence="2">ComF family protein</fullName>
    </submittedName>
</protein>
<dbReference type="InterPro" id="IPR051910">
    <property type="entry name" value="ComF/GntX_DNA_util-trans"/>
</dbReference>
<reference evidence="2" key="1">
    <citation type="submission" date="2021-12" db="EMBL/GenBank/DDBJ databases">
        <authorList>
            <person name="Veyrier F.J."/>
        </authorList>
    </citation>
    <scope>NUCLEOTIDE SEQUENCE</scope>
    <source>
        <strain evidence="2">SAG 1488-6</strain>
    </source>
</reference>
<dbReference type="InterPro" id="IPR000836">
    <property type="entry name" value="PRTase_dom"/>
</dbReference>
<evidence type="ECO:0000256" key="1">
    <source>
        <dbReference type="ARBA" id="ARBA00008007"/>
    </source>
</evidence>
<reference evidence="2" key="2">
    <citation type="journal article" date="2022" name="Res Sq">
        <title>Evolution of multicellular longitudinally dividing oral cavity symbionts (Neisseriaceae).</title>
        <authorList>
            <person name="Nyongesa S."/>
            <person name="Weber P."/>
            <person name="Bernet E."/>
            <person name="Pullido F."/>
            <person name="Nieckarz M."/>
            <person name="Delaby M."/>
            <person name="Nieves C."/>
            <person name="Viehboeck T."/>
            <person name="Krause N."/>
            <person name="Rivera-Millot A."/>
            <person name="Nakamura A."/>
            <person name="Vischer N."/>
            <person name="VanNieuwenhze M."/>
            <person name="Brun Y."/>
            <person name="Cava F."/>
            <person name="Bulgheresi S."/>
            <person name="Veyrier F."/>
        </authorList>
    </citation>
    <scope>NUCLEOTIDE SEQUENCE</scope>
    <source>
        <strain evidence="2">SAG 1488-6</strain>
    </source>
</reference>
<dbReference type="Proteomes" id="UP000832034">
    <property type="component" value="Chromosome"/>
</dbReference>